<name>V2Z604_9FIRM</name>
<organism evidence="3 4">
    <name type="scientific">Catonella morbi ATCC 51271</name>
    <dbReference type="NCBI Taxonomy" id="592026"/>
    <lineage>
        <taxon>Bacteria</taxon>
        <taxon>Bacillati</taxon>
        <taxon>Bacillota</taxon>
        <taxon>Clostridia</taxon>
        <taxon>Lachnospirales</taxon>
        <taxon>Lachnospiraceae</taxon>
        <taxon>Catonella</taxon>
    </lineage>
</organism>
<evidence type="ECO:0000259" key="2">
    <source>
        <dbReference type="PROSITE" id="PS51464"/>
    </source>
</evidence>
<dbReference type="GO" id="GO:1901135">
    <property type="term" value="P:carbohydrate derivative metabolic process"/>
    <property type="evidence" value="ECO:0007669"/>
    <property type="project" value="InterPro"/>
</dbReference>
<dbReference type="GO" id="GO:0016853">
    <property type="term" value="F:isomerase activity"/>
    <property type="evidence" value="ECO:0007669"/>
    <property type="project" value="UniProtKB-KW"/>
</dbReference>
<dbReference type="InterPro" id="IPR001347">
    <property type="entry name" value="SIS_dom"/>
</dbReference>
<dbReference type="Proteomes" id="UP000018227">
    <property type="component" value="Unassembled WGS sequence"/>
</dbReference>
<gene>
    <name evidence="3" type="ORF">GCWU0000282_002494</name>
</gene>
<dbReference type="InterPro" id="IPR046348">
    <property type="entry name" value="SIS_dom_sf"/>
</dbReference>
<dbReference type="GO" id="GO:0097367">
    <property type="term" value="F:carbohydrate derivative binding"/>
    <property type="evidence" value="ECO:0007669"/>
    <property type="project" value="InterPro"/>
</dbReference>
<reference evidence="3 4" key="1">
    <citation type="submission" date="2013-06" db="EMBL/GenBank/DDBJ databases">
        <authorList>
            <person name="Weinstock G."/>
            <person name="Sodergren E."/>
            <person name="Clifton S."/>
            <person name="Fulton L."/>
            <person name="Fulton B."/>
            <person name="Courtney L."/>
            <person name="Fronick C."/>
            <person name="Harrison M."/>
            <person name="Strong C."/>
            <person name="Farmer C."/>
            <person name="Delahaunty K."/>
            <person name="Markovic C."/>
            <person name="Hall O."/>
            <person name="Minx P."/>
            <person name="Tomlinson C."/>
            <person name="Mitreva M."/>
            <person name="Nelson J."/>
            <person name="Hou S."/>
            <person name="Wollam A."/>
            <person name="Pepin K.H."/>
            <person name="Johnson M."/>
            <person name="Bhonagiri V."/>
            <person name="Nash W.E."/>
            <person name="Warren W."/>
            <person name="Chinwalla A."/>
            <person name="Mardis E.R."/>
            <person name="Wilson R.K."/>
        </authorList>
    </citation>
    <scope>NUCLEOTIDE SEQUENCE [LARGE SCALE GENOMIC DNA]</scope>
    <source>
        <strain evidence="3 4">ATCC 51271</strain>
    </source>
</reference>
<proteinExistence type="inferred from homology"/>
<dbReference type="AlphaFoldDB" id="V2Z604"/>
<dbReference type="SUPFAM" id="SSF53697">
    <property type="entry name" value="SIS domain"/>
    <property type="match status" value="1"/>
</dbReference>
<sequence>MQLNINNKIGMGEIFMKDIAKKILSELSDVFERVDETQVKVFMEEILKAKKIILIGVGREGLSTKSFTMRLMHLGLNVHWIWDETTPSLGKGDLLIATSGCGEIGHIHYVVEKAKKNGARVALVTGDPYKKTVPLADTVLFVPASVYLGTADVVTSIQPMGNLFEQSIWILFDIIIMELTKKINISKSEMEKNHRNLE</sequence>
<dbReference type="NCBIfam" id="TIGR03127">
    <property type="entry name" value="RuMP_HxlB"/>
    <property type="match status" value="1"/>
</dbReference>
<comment type="caution">
    <text evidence="3">The sequence shown here is derived from an EMBL/GenBank/DDBJ whole genome shotgun (WGS) entry which is preliminary data.</text>
</comment>
<dbReference type="STRING" id="592026.GCWU0000282_002494"/>
<dbReference type="Pfam" id="PF01380">
    <property type="entry name" value="SIS"/>
    <property type="match status" value="1"/>
</dbReference>
<dbReference type="HOGENOM" id="CLU_094236_0_0_9"/>
<dbReference type="PANTHER" id="PTHR43443:SF1">
    <property type="entry name" value="3-HEXULOSE-6-PHOSPHATE ISOMERASE"/>
    <property type="match status" value="1"/>
</dbReference>
<dbReference type="PROSITE" id="PS51464">
    <property type="entry name" value="SIS"/>
    <property type="match status" value="1"/>
</dbReference>
<comment type="similarity">
    <text evidence="1">Belongs to the SIS family. PHI subfamily.</text>
</comment>
<dbReference type="Gene3D" id="3.40.50.10490">
    <property type="entry name" value="Glucose-6-phosphate isomerase like protein, domain 1"/>
    <property type="match status" value="1"/>
</dbReference>
<evidence type="ECO:0000313" key="3">
    <source>
        <dbReference type="EMBL" id="ESL02360.1"/>
    </source>
</evidence>
<keyword evidence="4" id="KW-1185">Reference proteome</keyword>
<dbReference type="InterPro" id="IPR017552">
    <property type="entry name" value="PHI/rmpB"/>
</dbReference>
<dbReference type="PANTHER" id="PTHR43443">
    <property type="entry name" value="3-HEXULOSE-6-PHOSPHATE ISOMERASE"/>
    <property type="match status" value="1"/>
</dbReference>
<evidence type="ECO:0000256" key="1">
    <source>
        <dbReference type="ARBA" id="ARBA00009235"/>
    </source>
</evidence>
<keyword evidence="3" id="KW-0413">Isomerase</keyword>
<dbReference type="EMBL" id="ACIL03000016">
    <property type="protein sequence ID" value="ESL02360.1"/>
    <property type="molecule type" value="Genomic_DNA"/>
</dbReference>
<feature type="domain" description="SIS" evidence="2">
    <location>
        <begin position="42"/>
        <end position="185"/>
    </location>
</feature>
<dbReference type="CDD" id="cd05005">
    <property type="entry name" value="SIS_PHI"/>
    <property type="match status" value="1"/>
</dbReference>
<accession>V2Z604</accession>
<evidence type="ECO:0000313" key="4">
    <source>
        <dbReference type="Proteomes" id="UP000018227"/>
    </source>
</evidence>
<dbReference type="eggNOG" id="COG0794">
    <property type="taxonomic scope" value="Bacteria"/>
</dbReference>
<protein>
    <submittedName>
        <fullName evidence="3">Putative 6-phospho 3-hexuloisomerase</fullName>
    </submittedName>
</protein>